<dbReference type="InterPro" id="IPR003959">
    <property type="entry name" value="ATPase_AAA_core"/>
</dbReference>
<evidence type="ECO:0000313" key="3">
    <source>
        <dbReference type="EnsemblPlants" id="EMT13811"/>
    </source>
</evidence>
<proteinExistence type="predicted"/>
<feature type="compositionally biased region" description="Low complexity" evidence="1">
    <location>
        <begin position="1"/>
        <end position="20"/>
    </location>
</feature>
<dbReference type="Gene3D" id="3.40.50.300">
    <property type="entry name" value="P-loop containing nucleotide triphosphate hydrolases"/>
    <property type="match status" value="1"/>
</dbReference>
<dbReference type="InterPro" id="IPR027417">
    <property type="entry name" value="P-loop_NTPase"/>
</dbReference>
<dbReference type="PANTHER" id="PTHR23070">
    <property type="entry name" value="BCS1 AAA-TYPE ATPASE"/>
    <property type="match status" value="1"/>
</dbReference>
<evidence type="ECO:0000256" key="1">
    <source>
        <dbReference type="SAM" id="MobiDB-lite"/>
    </source>
</evidence>
<feature type="domain" description="ATPase AAA-type core" evidence="2">
    <location>
        <begin position="64"/>
        <end position="128"/>
    </location>
</feature>
<feature type="region of interest" description="Disordered" evidence="1">
    <location>
        <begin position="1"/>
        <end position="33"/>
    </location>
</feature>
<dbReference type="ExpressionAtlas" id="R7W2V7">
    <property type="expression patterns" value="baseline"/>
</dbReference>
<dbReference type="Pfam" id="PF00004">
    <property type="entry name" value="AAA"/>
    <property type="match status" value="1"/>
</dbReference>
<accession>R7W2V7</accession>
<name>R7W2V7_AEGTA</name>
<dbReference type="AlphaFoldDB" id="R7W2V7"/>
<sequence>MPAAAGAPTWAKASRTKSPLSTPPPLTRSHMHPDEKEVVIDNLMAFQESKEYYTKVVKAWKCEYLLYGSPGTGKSTMIAAMANFLEYDVYGLELTAIKNNTDLRQLFIKTTGKSIIVIEDIDCSVDLTGKRRNDKKATSDKDYDNDDKP</sequence>
<dbReference type="InterPro" id="IPR050747">
    <property type="entry name" value="Mitochondrial_chaperone_BCS1"/>
</dbReference>
<reference evidence="3" key="1">
    <citation type="submission" date="2015-06" db="UniProtKB">
        <authorList>
            <consortium name="EnsemblPlants"/>
        </authorList>
    </citation>
    <scope>IDENTIFICATION</scope>
</reference>
<evidence type="ECO:0000259" key="2">
    <source>
        <dbReference type="Pfam" id="PF00004"/>
    </source>
</evidence>
<dbReference type="SUPFAM" id="SSF52540">
    <property type="entry name" value="P-loop containing nucleoside triphosphate hydrolases"/>
    <property type="match status" value="1"/>
</dbReference>
<protein>
    <recommendedName>
        <fullName evidence="2">ATPase AAA-type core domain-containing protein</fullName>
    </recommendedName>
</protein>
<organism evidence="3">
    <name type="scientific">Aegilops tauschii</name>
    <name type="common">Tausch's goatgrass</name>
    <name type="synonym">Aegilops squarrosa</name>
    <dbReference type="NCBI Taxonomy" id="37682"/>
    <lineage>
        <taxon>Eukaryota</taxon>
        <taxon>Viridiplantae</taxon>
        <taxon>Streptophyta</taxon>
        <taxon>Embryophyta</taxon>
        <taxon>Tracheophyta</taxon>
        <taxon>Spermatophyta</taxon>
        <taxon>Magnoliopsida</taxon>
        <taxon>Liliopsida</taxon>
        <taxon>Poales</taxon>
        <taxon>Poaceae</taxon>
        <taxon>BOP clade</taxon>
        <taxon>Pooideae</taxon>
        <taxon>Triticodae</taxon>
        <taxon>Triticeae</taxon>
        <taxon>Triticinae</taxon>
        <taxon>Aegilops</taxon>
    </lineage>
</organism>
<dbReference type="EnsemblPlants" id="EMT13811">
    <property type="protein sequence ID" value="EMT13811"/>
    <property type="gene ID" value="F775_11643"/>
</dbReference>
<dbReference type="GO" id="GO:0005524">
    <property type="term" value="F:ATP binding"/>
    <property type="evidence" value="ECO:0007669"/>
    <property type="project" value="InterPro"/>
</dbReference>
<dbReference type="GO" id="GO:0016887">
    <property type="term" value="F:ATP hydrolysis activity"/>
    <property type="evidence" value="ECO:0007669"/>
    <property type="project" value="InterPro"/>
</dbReference>